<evidence type="ECO:0000256" key="2">
    <source>
        <dbReference type="SAM" id="SignalP"/>
    </source>
</evidence>
<sequence>MNPFVSWLIFIAIAGAAYYVYAKPPLPWETKWPGNQVIVTKGSAINLGEEKPDKKKKKKKEKPAKTEKTEKPAQVEKPMKEEKPKPAKAEQPKPQPATQPKIILSSDNDSEDDAQEEDPKEAIRRLHALKSGISLERTESTSSQSSKARGRKASSKQNLPAPSGTSRASSTGADADIDEKESSRYPSSSDPSDMLEAAPQPGSRILNITPSTQPPREKKAKAQSTTPEPGTQSKKNQKKKEKARQAREEELAALATAREQHRAVQKAEEVARQKRSQNTVAPQSGSAWTTVNGKAGASAAPKATSGAAVTDFLDTFNTPAPASDRSDEDPQSRSSYLDQSQWEEIPSHVREENEWATVPTKKTKERSKPKQSAASESDAPVSKSELEQKVRTRPAVTASTSALVRGKSSKGFEALSDDAGTQRSSDWDQVDSWEVHPSS</sequence>
<feature type="region of interest" description="Disordered" evidence="1">
    <location>
        <begin position="43"/>
        <end position="439"/>
    </location>
</feature>
<feature type="compositionally biased region" description="Polar residues" evidence="1">
    <location>
        <begin position="332"/>
        <end position="342"/>
    </location>
</feature>
<feature type="compositionally biased region" description="Basic and acidic residues" evidence="1">
    <location>
        <begin position="258"/>
        <end position="272"/>
    </location>
</feature>
<feature type="compositionally biased region" description="Polar residues" evidence="1">
    <location>
        <begin position="222"/>
        <end position="233"/>
    </location>
</feature>
<name>A0A3N4M4N8_9PEZI</name>
<feature type="compositionally biased region" description="Acidic residues" evidence="1">
    <location>
        <begin position="108"/>
        <end position="119"/>
    </location>
</feature>
<evidence type="ECO:0000313" key="3">
    <source>
        <dbReference type="EMBL" id="RPB27871.1"/>
    </source>
</evidence>
<dbReference type="InParanoid" id="A0A3N4M4N8"/>
<evidence type="ECO:0000256" key="1">
    <source>
        <dbReference type="SAM" id="MobiDB-lite"/>
    </source>
</evidence>
<keyword evidence="2" id="KW-0732">Signal</keyword>
<gene>
    <name evidence="3" type="ORF">L211DRAFT_845870</name>
</gene>
<feature type="signal peptide" evidence="2">
    <location>
        <begin position="1"/>
        <end position="22"/>
    </location>
</feature>
<protein>
    <submittedName>
        <fullName evidence="3">Uncharacterized protein</fullName>
    </submittedName>
</protein>
<dbReference type="OrthoDB" id="5401727at2759"/>
<accession>A0A3N4M4N8</accession>
<feature type="compositionally biased region" description="Polar residues" evidence="1">
    <location>
        <begin position="276"/>
        <end position="292"/>
    </location>
</feature>
<dbReference type="EMBL" id="ML121530">
    <property type="protein sequence ID" value="RPB27871.1"/>
    <property type="molecule type" value="Genomic_DNA"/>
</dbReference>
<feature type="compositionally biased region" description="Low complexity" evidence="1">
    <location>
        <begin position="293"/>
        <end position="308"/>
    </location>
</feature>
<reference evidence="3 4" key="1">
    <citation type="journal article" date="2018" name="Nat. Ecol. Evol.">
        <title>Pezizomycetes genomes reveal the molecular basis of ectomycorrhizal truffle lifestyle.</title>
        <authorList>
            <person name="Murat C."/>
            <person name="Payen T."/>
            <person name="Noel B."/>
            <person name="Kuo A."/>
            <person name="Morin E."/>
            <person name="Chen J."/>
            <person name="Kohler A."/>
            <person name="Krizsan K."/>
            <person name="Balestrini R."/>
            <person name="Da Silva C."/>
            <person name="Montanini B."/>
            <person name="Hainaut M."/>
            <person name="Levati E."/>
            <person name="Barry K.W."/>
            <person name="Belfiori B."/>
            <person name="Cichocki N."/>
            <person name="Clum A."/>
            <person name="Dockter R.B."/>
            <person name="Fauchery L."/>
            <person name="Guy J."/>
            <person name="Iotti M."/>
            <person name="Le Tacon F."/>
            <person name="Lindquist E.A."/>
            <person name="Lipzen A."/>
            <person name="Malagnac F."/>
            <person name="Mello A."/>
            <person name="Molinier V."/>
            <person name="Miyauchi S."/>
            <person name="Poulain J."/>
            <person name="Riccioni C."/>
            <person name="Rubini A."/>
            <person name="Sitrit Y."/>
            <person name="Splivallo R."/>
            <person name="Traeger S."/>
            <person name="Wang M."/>
            <person name="Zifcakova L."/>
            <person name="Wipf D."/>
            <person name="Zambonelli A."/>
            <person name="Paolocci F."/>
            <person name="Nowrousian M."/>
            <person name="Ottonello S."/>
            <person name="Baldrian P."/>
            <person name="Spatafora J.W."/>
            <person name="Henrissat B."/>
            <person name="Nagy L.G."/>
            <person name="Aury J.M."/>
            <person name="Wincker P."/>
            <person name="Grigoriev I.V."/>
            <person name="Bonfante P."/>
            <person name="Martin F.M."/>
        </authorList>
    </citation>
    <scope>NUCLEOTIDE SEQUENCE [LARGE SCALE GENOMIC DNA]</scope>
    <source>
        <strain evidence="3 4">ATCC MYA-4762</strain>
    </source>
</reference>
<evidence type="ECO:0000313" key="4">
    <source>
        <dbReference type="Proteomes" id="UP000267821"/>
    </source>
</evidence>
<dbReference type="Proteomes" id="UP000267821">
    <property type="component" value="Unassembled WGS sequence"/>
</dbReference>
<feature type="compositionally biased region" description="Basic and acidic residues" evidence="1">
    <location>
        <begin position="63"/>
        <end position="91"/>
    </location>
</feature>
<dbReference type="AlphaFoldDB" id="A0A3N4M4N8"/>
<feature type="compositionally biased region" description="Polar residues" evidence="1">
    <location>
        <begin position="158"/>
        <end position="172"/>
    </location>
</feature>
<organism evidence="3 4">
    <name type="scientific">Terfezia boudieri ATCC MYA-4762</name>
    <dbReference type="NCBI Taxonomy" id="1051890"/>
    <lineage>
        <taxon>Eukaryota</taxon>
        <taxon>Fungi</taxon>
        <taxon>Dikarya</taxon>
        <taxon>Ascomycota</taxon>
        <taxon>Pezizomycotina</taxon>
        <taxon>Pezizomycetes</taxon>
        <taxon>Pezizales</taxon>
        <taxon>Pezizaceae</taxon>
        <taxon>Terfezia</taxon>
    </lineage>
</organism>
<feature type="chain" id="PRO_5017957034" evidence="2">
    <location>
        <begin position="23"/>
        <end position="439"/>
    </location>
</feature>
<keyword evidence="4" id="KW-1185">Reference proteome</keyword>
<proteinExistence type="predicted"/>